<evidence type="ECO:0000259" key="7">
    <source>
        <dbReference type="PROSITE" id="PS00623"/>
    </source>
</evidence>
<dbReference type="EMBL" id="KZ679016">
    <property type="protein sequence ID" value="PSS10896.1"/>
    <property type="molecule type" value="Genomic_DNA"/>
</dbReference>
<accession>A0A2T3ATT8</accession>
<evidence type="ECO:0000256" key="6">
    <source>
        <dbReference type="RuleBase" id="RU003968"/>
    </source>
</evidence>
<dbReference type="STRING" id="857342.A0A2T3ATT8"/>
<keyword evidence="4 5" id="KW-0274">FAD</keyword>
<dbReference type="InterPro" id="IPR036188">
    <property type="entry name" value="FAD/NAD-bd_sf"/>
</dbReference>
<dbReference type="PANTHER" id="PTHR11552:SF147">
    <property type="entry name" value="CHOLINE DEHYDROGENASE, MITOCHONDRIAL"/>
    <property type="match status" value="1"/>
</dbReference>
<dbReference type="Proteomes" id="UP000241818">
    <property type="component" value="Unassembled WGS sequence"/>
</dbReference>
<dbReference type="AlphaFoldDB" id="A0A2T3ATT8"/>
<dbReference type="Gene3D" id="3.30.560.10">
    <property type="entry name" value="Glucose Oxidase, domain 3"/>
    <property type="match status" value="1"/>
</dbReference>
<dbReference type="Pfam" id="PF05199">
    <property type="entry name" value="GMC_oxred_C"/>
    <property type="match status" value="1"/>
</dbReference>
<dbReference type="InterPro" id="IPR000172">
    <property type="entry name" value="GMC_OxRdtase_N"/>
</dbReference>
<organism evidence="8 9">
    <name type="scientific">Amorphotheca resinae ATCC 22711</name>
    <dbReference type="NCBI Taxonomy" id="857342"/>
    <lineage>
        <taxon>Eukaryota</taxon>
        <taxon>Fungi</taxon>
        <taxon>Dikarya</taxon>
        <taxon>Ascomycota</taxon>
        <taxon>Pezizomycotina</taxon>
        <taxon>Leotiomycetes</taxon>
        <taxon>Helotiales</taxon>
        <taxon>Amorphothecaceae</taxon>
        <taxon>Amorphotheca</taxon>
    </lineage>
</organism>
<comment type="cofactor">
    <cofactor evidence="1 5">
        <name>FAD</name>
        <dbReference type="ChEBI" id="CHEBI:57692"/>
    </cofactor>
</comment>
<dbReference type="RefSeq" id="XP_024718075.1">
    <property type="nucleotide sequence ID" value="XM_024869423.1"/>
</dbReference>
<dbReference type="Gene3D" id="3.50.50.60">
    <property type="entry name" value="FAD/NAD(P)-binding domain"/>
    <property type="match status" value="1"/>
</dbReference>
<keyword evidence="9" id="KW-1185">Reference proteome</keyword>
<dbReference type="InterPro" id="IPR007867">
    <property type="entry name" value="GMC_OxRtase_C"/>
</dbReference>
<dbReference type="InterPro" id="IPR012132">
    <property type="entry name" value="GMC_OxRdtase"/>
</dbReference>
<reference evidence="8 9" key="1">
    <citation type="journal article" date="2018" name="New Phytol.">
        <title>Comparative genomics and transcriptomics depict ericoid mycorrhizal fungi as versatile saprotrophs and plant mutualists.</title>
        <authorList>
            <person name="Martino E."/>
            <person name="Morin E."/>
            <person name="Grelet G.A."/>
            <person name="Kuo A."/>
            <person name="Kohler A."/>
            <person name="Daghino S."/>
            <person name="Barry K.W."/>
            <person name="Cichocki N."/>
            <person name="Clum A."/>
            <person name="Dockter R.B."/>
            <person name="Hainaut M."/>
            <person name="Kuo R.C."/>
            <person name="LaButti K."/>
            <person name="Lindahl B.D."/>
            <person name="Lindquist E.A."/>
            <person name="Lipzen A."/>
            <person name="Khouja H.R."/>
            <person name="Magnuson J."/>
            <person name="Murat C."/>
            <person name="Ohm R.A."/>
            <person name="Singer S.W."/>
            <person name="Spatafora J.W."/>
            <person name="Wang M."/>
            <person name="Veneault-Fourrey C."/>
            <person name="Henrissat B."/>
            <person name="Grigoriev I.V."/>
            <person name="Martin F.M."/>
            <person name="Perotto S."/>
        </authorList>
    </citation>
    <scope>NUCLEOTIDE SEQUENCE [LARGE SCALE GENOMIC DNA]</scope>
    <source>
        <strain evidence="8 9">ATCC 22711</strain>
    </source>
</reference>
<evidence type="ECO:0000313" key="8">
    <source>
        <dbReference type="EMBL" id="PSS10896.1"/>
    </source>
</evidence>
<protein>
    <recommendedName>
        <fullName evidence="7">Glucose-methanol-choline oxidoreductase N-terminal domain-containing protein</fullName>
    </recommendedName>
</protein>
<keyword evidence="3 6" id="KW-0285">Flavoprotein</keyword>
<comment type="similarity">
    <text evidence="2 6">Belongs to the GMC oxidoreductase family.</text>
</comment>
<dbReference type="InParanoid" id="A0A2T3ATT8"/>
<dbReference type="OrthoDB" id="269227at2759"/>
<sequence length="580" mass="64421">MAPIAPNNKEFDFIVVGGGTAGNVVAGRLAENPKVSVLVIEAGVGNPQDVPDITTPAHAFDLRDSKYDWAYKTTMIDRPDYTRVEKPNTRGKVLGGSSCLNYYTWLRGSKPTFDDWADYAGDDWTWEKCKDYFNKSATYHDDQGIYPPELKKVGINGPLQIEHAELVPELKPFRDALEKAWLSKGEKLTDDVYSGEQAGLTKCMNSIYKGVRSSSWVFLLGKPNITVLSSTHSKRLIIENGVARGINVHGPNGEDLSFYAKREVIVSSGVFESPKLLLLSGIGPAEELARHGIDPVVKSPHVGQNLLDHPILAHVFHLKDGYGLDNHILRAGPMKTAAVQTYKKDKTGPLSSGLLELVGFPRIDEYLNRSKEYVEYKKKNGNVDPFGPGGQPHFQIDFVPMFADAFQWHIPTPPTGDCLTVIVDLLRPLSRNGTVKLNSTNPLEQPNINLNFFSDDLDIIALREGIRFIDDIIMNGEGMKDIVQGDYPWPMPRASDAAMNKMILERSQTGFHPCGTNRLSKNIADGVVDPKLKVHGVKNLRVIDASVFPVIPDCRIQNAVYMVAERGADFIKEEYKDLYQ</sequence>
<evidence type="ECO:0000256" key="4">
    <source>
        <dbReference type="ARBA" id="ARBA00022827"/>
    </source>
</evidence>
<dbReference type="PIRSF" id="PIRSF000137">
    <property type="entry name" value="Alcohol_oxidase"/>
    <property type="match status" value="1"/>
</dbReference>
<evidence type="ECO:0000256" key="3">
    <source>
        <dbReference type="ARBA" id="ARBA00022630"/>
    </source>
</evidence>
<evidence type="ECO:0000313" key="9">
    <source>
        <dbReference type="Proteomes" id="UP000241818"/>
    </source>
</evidence>
<feature type="binding site" evidence="5">
    <location>
        <position position="93"/>
    </location>
    <ligand>
        <name>FAD</name>
        <dbReference type="ChEBI" id="CHEBI:57692"/>
    </ligand>
</feature>
<dbReference type="GO" id="GO:0016614">
    <property type="term" value="F:oxidoreductase activity, acting on CH-OH group of donors"/>
    <property type="evidence" value="ECO:0007669"/>
    <property type="project" value="InterPro"/>
</dbReference>
<dbReference type="Pfam" id="PF00732">
    <property type="entry name" value="GMC_oxred_N"/>
    <property type="match status" value="1"/>
</dbReference>
<dbReference type="SUPFAM" id="SSF54373">
    <property type="entry name" value="FAD-linked reductases, C-terminal domain"/>
    <property type="match status" value="1"/>
</dbReference>
<gene>
    <name evidence="8" type="ORF">M430DRAFT_69336</name>
</gene>
<name>A0A2T3ATT8_AMORE</name>
<dbReference type="GO" id="GO:0050660">
    <property type="term" value="F:flavin adenine dinucleotide binding"/>
    <property type="evidence" value="ECO:0007669"/>
    <property type="project" value="InterPro"/>
</dbReference>
<evidence type="ECO:0000256" key="2">
    <source>
        <dbReference type="ARBA" id="ARBA00010790"/>
    </source>
</evidence>
<feature type="domain" description="Glucose-methanol-choline oxidoreductase N-terminal" evidence="7">
    <location>
        <begin position="91"/>
        <end position="114"/>
    </location>
</feature>
<evidence type="ECO:0000256" key="5">
    <source>
        <dbReference type="PIRSR" id="PIRSR000137-2"/>
    </source>
</evidence>
<dbReference type="GeneID" id="36577504"/>
<dbReference type="PROSITE" id="PS00623">
    <property type="entry name" value="GMC_OXRED_1"/>
    <property type="match status" value="1"/>
</dbReference>
<proteinExistence type="inferred from homology"/>
<evidence type="ECO:0000256" key="1">
    <source>
        <dbReference type="ARBA" id="ARBA00001974"/>
    </source>
</evidence>
<dbReference type="SUPFAM" id="SSF51905">
    <property type="entry name" value="FAD/NAD(P)-binding domain"/>
    <property type="match status" value="1"/>
</dbReference>
<dbReference type="PANTHER" id="PTHR11552">
    <property type="entry name" value="GLUCOSE-METHANOL-CHOLINE GMC OXIDOREDUCTASE"/>
    <property type="match status" value="1"/>
</dbReference>